<evidence type="ECO:0000256" key="1">
    <source>
        <dbReference type="SAM" id="MobiDB-lite"/>
    </source>
</evidence>
<feature type="compositionally biased region" description="Pro residues" evidence="1">
    <location>
        <begin position="112"/>
        <end position="122"/>
    </location>
</feature>
<keyword evidence="4" id="KW-1185">Reference proteome</keyword>
<proteinExistence type="predicted"/>
<dbReference type="GO" id="GO:0005930">
    <property type="term" value="C:axoneme"/>
    <property type="evidence" value="ECO:0007669"/>
    <property type="project" value="TreeGrafter"/>
</dbReference>
<evidence type="ECO:0000313" key="3">
    <source>
        <dbReference type="EMBL" id="KAG9394870.1"/>
    </source>
</evidence>
<gene>
    <name evidence="3" type="ORF">J8273_0077</name>
</gene>
<dbReference type="InterPro" id="IPR036872">
    <property type="entry name" value="CH_dom_sf"/>
</dbReference>
<dbReference type="Proteomes" id="UP000717585">
    <property type="component" value="Unassembled WGS sequence"/>
</dbReference>
<feature type="region of interest" description="Disordered" evidence="1">
    <location>
        <begin position="108"/>
        <end position="193"/>
    </location>
</feature>
<dbReference type="InterPro" id="IPR052111">
    <property type="entry name" value="Spermatogenesis_Ciliary_MAP"/>
</dbReference>
<dbReference type="PANTHER" id="PTHR12509">
    <property type="entry name" value="SPERMATOGENESIS-ASSOCIATED 4-RELATED"/>
    <property type="match status" value="1"/>
</dbReference>
<dbReference type="Gene3D" id="1.10.418.10">
    <property type="entry name" value="Calponin-like domain"/>
    <property type="match status" value="1"/>
</dbReference>
<dbReference type="OrthoDB" id="62528at2759"/>
<dbReference type="InterPro" id="IPR016024">
    <property type="entry name" value="ARM-type_fold"/>
</dbReference>
<dbReference type="InterPro" id="IPR001715">
    <property type="entry name" value="CH_dom"/>
</dbReference>
<dbReference type="GO" id="GO:0051493">
    <property type="term" value="P:regulation of cytoskeleton organization"/>
    <property type="evidence" value="ECO:0007669"/>
    <property type="project" value="TreeGrafter"/>
</dbReference>
<organism evidence="3 4">
    <name type="scientific">Carpediemonas membranifera</name>
    <dbReference type="NCBI Taxonomy" id="201153"/>
    <lineage>
        <taxon>Eukaryota</taxon>
        <taxon>Metamonada</taxon>
        <taxon>Carpediemonas-like organisms</taxon>
        <taxon>Carpediemonas</taxon>
    </lineage>
</organism>
<protein>
    <recommendedName>
        <fullName evidence="2">Calponin-homology (CH) domain-containing protein</fullName>
    </recommendedName>
</protein>
<evidence type="ECO:0000313" key="4">
    <source>
        <dbReference type="Proteomes" id="UP000717585"/>
    </source>
</evidence>
<feature type="compositionally biased region" description="Polar residues" evidence="1">
    <location>
        <begin position="179"/>
        <end position="191"/>
    </location>
</feature>
<dbReference type="EMBL" id="JAHDYR010000012">
    <property type="protein sequence ID" value="KAG9394870.1"/>
    <property type="molecule type" value="Genomic_DNA"/>
</dbReference>
<dbReference type="InterPro" id="IPR010441">
    <property type="entry name" value="CH_2"/>
</dbReference>
<name>A0A8J6EAL6_9EUKA</name>
<comment type="caution">
    <text evidence="3">The sequence shown here is derived from an EMBL/GenBank/DDBJ whole genome shotgun (WGS) entry which is preliminary data.</text>
</comment>
<sequence>MPSLSREVLKWLQGLDLPFSIKDPKRDFSNGYLIAEIISRYYPSGPIKPVNVPNASSTKTKKENWAFINRVALSKFDIDVPQEVIDRVIAGDNDAVVVMVNTIYTFLTKRTPPSPPARPPPVERQTIRGVKPILAAKRSLAEPEPESQTSQPGSRRMMRPSGSTLATGRQMALSDAGTVRSSLGPGQSTGNVKPVFEIGKTQSLKTMKSGVPAANVAATHPSGGVRSVFDILNGSVKTVLEADDSSAVRDLLRTFDPRKDIAASFANDMERVPPRVFATVINHMRSKSVYVSDSCVSNTREFWLLFSAFIRGYYALPVGSEAYNVLRSFIQDVIAAIRDHDVAVSHLLLLHYALPLALPLVASHKRLLAHLLADICGLLAPDDIPTHLAVVRAVQEGLPDQTTRAVAELAGTLLPQVPASTPYLPDLTDLYLYYAVVGSGNPDGIVRADSIRIAAHCAALDPEAVESTLDGMSELCHDQWWDVPVTLAALAVEAYLGNDSAVGETIIANIVAREPEAPLSLGLVLALLPHVEKIPQIGQHVVRHLLSLDPAVVRFVLSLSGAKPFLPKSFSVSSPLMSSIDPSYLFQIVASFISDADLDHLDPVHLVALSCCLETQMTITNETLDRWIGGFNDVVDHLYVSLCDPVVHGAAFDVLRFLLLEVRPQAVQFGDNSMAQSLETMSSVLKMLNEPGASEECFAGGMKLLTMLLSHADDDLLRALRSKTVASMPHELMLVPAVKAWVEDVEAQVADRER</sequence>
<evidence type="ECO:0000259" key="2">
    <source>
        <dbReference type="PROSITE" id="PS50021"/>
    </source>
</evidence>
<reference evidence="3" key="1">
    <citation type="submission" date="2021-05" db="EMBL/GenBank/DDBJ databases">
        <title>A free-living protist that lacks canonical eukaryotic 1 DNA replication and segregation systems.</title>
        <authorList>
            <person name="Salas-Leiva D.E."/>
            <person name="Tromer E.C."/>
            <person name="Curtis B.A."/>
            <person name="Jerlstrom-Hultqvist J."/>
            <person name="Kolisko M."/>
            <person name="Yi Z."/>
            <person name="Salas-Leiva J.S."/>
            <person name="Gallot-Lavallee L."/>
            <person name="Kops G.J.P.L."/>
            <person name="Archibald J.M."/>
            <person name="Simpson A.G.B."/>
            <person name="Roger A.J."/>
        </authorList>
    </citation>
    <scope>NUCLEOTIDE SEQUENCE</scope>
    <source>
        <strain evidence="3">BICM</strain>
    </source>
</reference>
<accession>A0A8J6EAL6</accession>
<dbReference type="SUPFAM" id="SSF48371">
    <property type="entry name" value="ARM repeat"/>
    <property type="match status" value="1"/>
</dbReference>
<feature type="domain" description="Calponin-homology (CH)" evidence="2">
    <location>
        <begin position="2"/>
        <end position="108"/>
    </location>
</feature>
<dbReference type="Pfam" id="PF06294">
    <property type="entry name" value="CH_2"/>
    <property type="match status" value="1"/>
</dbReference>
<dbReference type="AlphaFoldDB" id="A0A8J6EAL6"/>
<dbReference type="PROSITE" id="PS50021">
    <property type="entry name" value="CH"/>
    <property type="match status" value="1"/>
</dbReference>
<dbReference type="GO" id="GO:0008017">
    <property type="term" value="F:microtubule binding"/>
    <property type="evidence" value="ECO:0007669"/>
    <property type="project" value="TreeGrafter"/>
</dbReference>
<dbReference type="PANTHER" id="PTHR12509:SF8">
    <property type="entry name" value="SPERMATOGENESIS-ASSOCIATED PROTEIN 4"/>
    <property type="match status" value="1"/>
</dbReference>